<keyword evidence="3" id="KW-1185">Reference proteome</keyword>
<protein>
    <recommendedName>
        <fullName evidence="1">Contractile injection system tube protein N-terminal domain-containing protein</fullName>
    </recommendedName>
</protein>
<evidence type="ECO:0000259" key="1">
    <source>
        <dbReference type="Pfam" id="PF19266"/>
    </source>
</evidence>
<proteinExistence type="predicted"/>
<dbReference type="OrthoDB" id="661223at2"/>
<dbReference type="Proteomes" id="UP000264492">
    <property type="component" value="Unassembled WGS sequence"/>
</dbReference>
<sequence>MAYGYLACWNSLPPLVFRFQFNPESLTEKRGYKYTDVENFGNWAFDKTSAALSASQPWYVKLATAPAGALEDLKEFGPQLVRTHPLEAGCGEPRTFALDFVLDGKVKPEGSTAEVGNLYDGDISPDLALLRSFVNPGVDVGSLVEWISSGFEKTFSPPLCTLIYGGVNTDCVMENLSIKITRFNPDTSPSRAEISVSLKQQTKAISPLVETIERYVNVARTMGRSGYGMDYVNVLPGASVIKHIFDL</sequence>
<comment type="caution">
    <text evidence="2">The sequence shown here is derived from an EMBL/GenBank/DDBJ whole genome shotgun (WGS) entry which is preliminary data.</text>
</comment>
<evidence type="ECO:0000313" key="3">
    <source>
        <dbReference type="Proteomes" id="UP000264492"/>
    </source>
</evidence>
<evidence type="ECO:0000313" key="2">
    <source>
        <dbReference type="EMBL" id="RDZ29293.1"/>
    </source>
</evidence>
<accession>A0A371K5S4</accession>
<gene>
    <name evidence="2" type="ORF">DX914_09470</name>
</gene>
<dbReference type="EMBL" id="QTSU01000001">
    <property type="protein sequence ID" value="RDZ29293.1"/>
    <property type="molecule type" value="Genomic_DNA"/>
</dbReference>
<name>A0A371K5S4_9GAMM</name>
<dbReference type="InterPro" id="IPR045361">
    <property type="entry name" value="CIS_tube_prot_N"/>
</dbReference>
<feature type="domain" description="Contractile injection system tube protein N-terminal" evidence="1">
    <location>
        <begin position="92"/>
        <end position="203"/>
    </location>
</feature>
<dbReference type="AlphaFoldDB" id="A0A371K5S4"/>
<dbReference type="Pfam" id="PF19266">
    <property type="entry name" value="CIS_tube"/>
    <property type="match status" value="1"/>
</dbReference>
<organism evidence="2 3">
    <name type="scientific">Lysobacter silvisoli</name>
    <dbReference type="NCBI Taxonomy" id="2293254"/>
    <lineage>
        <taxon>Bacteria</taxon>
        <taxon>Pseudomonadati</taxon>
        <taxon>Pseudomonadota</taxon>
        <taxon>Gammaproteobacteria</taxon>
        <taxon>Lysobacterales</taxon>
        <taxon>Lysobacteraceae</taxon>
        <taxon>Lysobacter</taxon>
    </lineage>
</organism>
<dbReference type="RefSeq" id="WP_115858730.1">
    <property type="nucleotide sequence ID" value="NZ_QTSU01000001.1"/>
</dbReference>
<reference evidence="2 3" key="1">
    <citation type="submission" date="2018-08" db="EMBL/GenBank/DDBJ databases">
        <title>Lysobacter sp. zong2l5, whole genome shotgun sequence.</title>
        <authorList>
            <person name="Zhang X."/>
            <person name="Feng G."/>
            <person name="Zhu H."/>
        </authorList>
    </citation>
    <scope>NUCLEOTIDE SEQUENCE [LARGE SCALE GENOMIC DNA]</scope>
    <source>
        <strain evidence="3">zong2l5</strain>
    </source>
</reference>